<protein>
    <submittedName>
        <fullName evidence="2">Uncharacterized protein</fullName>
    </submittedName>
</protein>
<evidence type="ECO:0000313" key="3">
    <source>
        <dbReference type="Proteomes" id="UP000429785"/>
    </source>
</evidence>
<organism evidence="2 3">
    <name type="scientific">Flagellimonas olearia</name>
    <dbReference type="NCBI Taxonomy" id="552546"/>
    <lineage>
        <taxon>Bacteria</taxon>
        <taxon>Pseudomonadati</taxon>
        <taxon>Bacteroidota</taxon>
        <taxon>Flavobacteriia</taxon>
        <taxon>Flavobacteriales</taxon>
        <taxon>Flavobacteriaceae</taxon>
        <taxon>Flagellimonas</taxon>
    </lineage>
</organism>
<reference evidence="2 3" key="1">
    <citation type="submission" date="2019-10" db="EMBL/GenBank/DDBJ databases">
        <title>Muricauda olearia CL-SS4 JCM15563 genome.</title>
        <authorList>
            <person name="Liu L."/>
        </authorList>
    </citation>
    <scope>NUCLEOTIDE SEQUENCE [LARGE SCALE GENOMIC DNA]</scope>
    <source>
        <strain evidence="2 3">CL-SS4</strain>
    </source>
</reference>
<accession>A0A6I1E5F2</accession>
<dbReference type="Proteomes" id="UP000429785">
    <property type="component" value="Unassembled WGS sequence"/>
</dbReference>
<evidence type="ECO:0000313" key="2">
    <source>
        <dbReference type="EMBL" id="KAB7531712.1"/>
    </source>
</evidence>
<gene>
    <name evidence="2" type="ORF">F8C76_01960</name>
</gene>
<evidence type="ECO:0000256" key="1">
    <source>
        <dbReference type="SAM" id="MobiDB-lite"/>
    </source>
</evidence>
<comment type="caution">
    <text evidence="2">The sequence shown here is derived from an EMBL/GenBank/DDBJ whole genome shotgun (WGS) entry which is preliminary data.</text>
</comment>
<dbReference type="AlphaFoldDB" id="A0A6I1E5F2"/>
<proteinExistence type="predicted"/>
<dbReference type="OrthoDB" id="779545at2"/>
<feature type="region of interest" description="Disordered" evidence="1">
    <location>
        <begin position="411"/>
        <end position="431"/>
    </location>
</feature>
<name>A0A6I1E5F2_9FLAO</name>
<sequence>MEEAIERFFPKNNWDLPSFRKKQSEEIQIIADGKGPRNQRNQYPTSVIIYDNGEGQHPEEFENTFLSLLRGNKNDIHFVQGKYNMGGSGAIVFCGKKRYQLIASKRFTNDGAFGFTLVREHPKKESDNAKETWYEYLLIDGQIPSFPIENLDLGLSNRNFETGTIVKLYSYQFPKGYSGFAQDLNQSINEFLFDPALPILTVDTAERYPNNKVLENDLFGLKRRLNNEESEYLDDKFSETFDEENTFGKMKVSCFVFKPRVKDYDLKRTKAIIQDRYFKNSMAVMFSLNGQTHGSYTSEFITRSLKLNLLKHHLLIHVDCTEMKYNFRKELFMASRDRLKDGEETQYLRSYLAAQLSRKDGRLADIEKIRKQAIDIDTTSNTNELLKNFTKNLPLDSELAKLLSQTFKLDTKSNKKKEGERKPSPQKKEDIPFLPRRFPSFFKINGINEGESEVAKIPLNGEKTIRFSTDVENDYFDRTEEPGDLKITVLNIKPNESEGGTGPGQPKGITEIFNVVKSSPNKGAIKISLNPKDDLKVGDSVQIKADLSSPNGDLSELFWVKIVDKEESKDKKPKKEEDNEPLGLPQLVFAYKEPNENLKDRVSWEDVGTATALDMDYNTVMVPEAEGDTLKKIFVNMDSSVLKNFIAKYKHPNQEQLEIANRKYYSSVYFHTLFLYTISKNRGYEIKQRIEGKEELEHVDLGQYLKDLFDHYYSTFILNFGGMEEMMQGVGD</sequence>
<dbReference type="EMBL" id="WELG01000001">
    <property type="protein sequence ID" value="KAB7531712.1"/>
    <property type="molecule type" value="Genomic_DNA"/>
</dbReference>